<keyword evidence="5 12" id="KW-0479">Metal-binding</keyword>
<evidence type="ECO:0000256" key="6">
    <source>
        <dbReference type="ARBA" id="ARBA00022729"/>
    </source>
</evidence>
<dbReference type="PANTHER" id="PTHR37016">
    <property type="match status" value="1"/>
</dbReference>
<dbReference type="EC" id="3.4.24.39" evidence="13"/>
<gene>
    <name evidence="14" type="ORF">B0T17DRAFT_593733</name>
</gene>
<reference evidence="14" key="1">
    <citation type="submission" date="2023-06" db="EMBL/GenBank/DDBJ databases">
        <title>Genome-scale phylogeny and comparative genomics of the fungal order Sordariales.</title>
        <authorList>
            <consortium name="Lawrence Berkeley National Laboratory"/>
            <person name="Hensen N."/>
            <person name="Bonometti L."/>
            <person name="Westerberg I."/>
            <person name="Brannstrom I.O."/>
            <person name="Guillou S."/>
            <person name="Cros-Aarteil S."/>
            <person name="Calhoun S."/>
            <person name="Haridas S."/>
            <person name="Kuo A."/>
            <person name="Mondo S."/>
            <person name="Pangilinan J."/>
            <person name="Riley R."/>
            <person name="LaButti K."/>
            <person name="Andreopoulos B."/>
            <person name="Lipzen A."/>
            <person name="Chen C."/>
            <person name="Yanf M."/>
            <person name="Daum C."/>
            <person name="Ng V."/>
            <person name="Clum A."/>
            <person name="Steindorff A."/>
            <person name="Ohm R."/>
            <person name="Martin F."/>
            <person name="Silar P."/>
            <person name="Natvig D."/>
            <person name="Lalanne C."/>
            <person name="Gautier V."/>
            <person name="Ament-velasquez S.L."/>
            <person name="Kruys A."/>
            <person name="Hutchinson M.I."/>
            <person name="Powell A.J."/>
            <person name="Barry K."/>
            <person name="Miller A.N."/>
            <person name="Grigoriev I.V."/>
            <person name="Debuchy R."/>
            <person name="Gladieux P."/>
            <person name="Thoren M.H."/>
            <person name="Johannesson H."/>
        </authorList>
    </citation>
    <scope>NUCLEOTIDE SEQUENCE</scope>
    <source>
        <strain evidence="14">SMH3391-2</strain>
    </source>
</reference>
<evidence type="ECO:0000256" key="9">
    <source>
        <dbReference type="ARBA" id="ARBA00023049"/>
    </source>
</evidence>
<proteinExistence type="inferred from homology"/>
<dbReference type="PRINTS" id="PR00768">
    <property type="entry name" value="DEUTEROLYSIN"/>
</dbReference>
<keyword evidence="8 12" id="KW-0862">Zinc</keyword>
<dbReference type="Gene3D" id="2.60.40.2970">
    <property type="match status" value="1"/>
</dbReference>
<dbReference type="GO" id="GO:0006508">
    <property type="term" value="P:proteolysis"/>
    <property type="evidence" value="ECO:0007669"/>
    <property type="project" value="UniProtKB-KW"/>
</dbReference>
<evidence type="ECO:0000256" key="1">
    <source>
        <dbReference type="ARBA" id="ARBA00001187"/>
    </source>
</evidence>
<dbReference type="SUPFAM" id="SSF55486">
    <property type="entry name" value="Metalloproteases ('zincins'), catalytic domain"/>
    <property type="match status" value="1"/>
</dbReference>
<comment type="similarity">
    <text evidence="2 13">Belongs to the peptidase M35 family.</text>
</comment>
<dbReference type="GO" id="GO:0004222">
    <property type="term" value="F:metalloendopeptidase activity"/>
    <property type="evidence" value="ECO:0007669"/>
    <property type="project" value="InterPro"/>
</dbReference>
<dbReference type="InterPro" id="IPR001384">
    <property type="entry name" value="Peptidase_M35"/>
</dbReference>
<evidence type="ECO:0000256" key="2">
    <source>
        <dbReference type="ARBA" id="ARBA00010279"/>
    </source>
</evidence>
<name>A0AA39T160_9PEZI</name>
<keyword evidence="10" id="KW-0865">Zymogen</keyword>
<evidence type="ECO:0000256" key="10">
    <source>
        <dbReference type="ARBA" id="ARBA00023145"/>
    </source>
</evidence>
<comment type="caution">
    <text evidence="14">The sequence shown here is derived from an EMBL/GenBank/DDBJ whole genome shotgun (WGS) entry which is preliminary data.</text>
</comment>
<dbReference type="AlphaFoldDB" id="A0AA39T160"/>
<evidence type="ECO:0000256" key="12">
    <source>
        <dbReference type="PIRSR" id="PIRSR601384-2"/>
    </source>
</evidence>
<keyword evidence="9 13" id="KW-0482">Metalloprotease</keyword>
<keyword evidence="3 13" id="KW-0645">Protease</keyword>
<accession>A0AA39T160</accession>
<dbReference type="CDD" id="cd11008">
    <property type="entry name" value="M35_deuterolysin_like"/>
    <property type="match status" value="1"/>
</dbReference>
<keyword evidence="7 13" id="KW-0378">Hydrolase</keyword>
<feature type="binding site" evidence="12">
    <location>
        <position position="303"/>
    </location>
    <ligand>
        <name>Zn(2+)</name>
        <dbReference type="ChEBI" id="CHEBI:29105"/>
        <note>catalytic</note>
    </ligand>
</feature>
<evidence type="ECO:0000256" key="3">
    <source>
        <dbReference type="ARBA" id="ARBA00022670"/>
    </source>
</evidence>
<keyword evidence="6 13" id="KW-0732">Signal</keyword>
<dbReference type="Pfam" id="PF02102">
    <property type="entry name" value="Peptidase_M35"/>
    <property type="match status" value="1"/>
</dbReference>
<evidence type="ECO:0000256" key="5">
    <source>
        <dbReference type="ARBA" id="ARBA00022723"/>
    </source>
</evidence>
<evidence type="ECO:0000256" key="4">
    <source>
        <dbReference type="ARBA" id="ARBA00022685"/>
    </source>
</evidence>
<dbReference type="GO" id="GO:0005576">
    <property type="term" value="C:extracellular region"/>
    <property type="evidence" value="ECO:0007669"/>
    <property type="project" value="UniProtKB-SubCell"/>
</dbReference>
<feature type="active site" evidence="11">
    <location>
        <position position="304"/>
    </location>
</feature>
<dbReference type="InterPro" id="IPR024079">
    <property type="entry name" value="MetalloPept_cat_dom_sf"/>
</dbReference>
<dbReference type="EMBL" id="JAULSR010000010">
    <property type="protein sequence ID" value="KAK0610621.1"/>
    <property type="molecule type" value="Genomic_DNA"/>
</dbReference>
<dbReference type="PANTHER" id="PTHR37016:SF2">
    <property type="entry name" value="NEUTRAL PROTEASE 2 HOMOLOG SNOG_02177"/>
    <property type="match status" value="1"/>
</dbReference>
<dbReference type="GO" id="GO:0046872">
    <property type="term" value="F:metal ion binding"/>
    <property type="evidence" value="ECO:0007669"/>
    <property type="project" value="UniProtKB-KW"/>
</dbReference>
<keyword evidence="13" id="KW-0964">Secreted</keyword>
<organism evidence="14 15">
    <name type="scientific">Bombardia bombarda</name>
    <dbReference type="NCBI Taxonomy" id="252184"/>
    <lineage>
        <taxon>Eukaryota</taxon>
        <taxon>Fungi</taxon>
        <taxon>Dikarya</taxon>
        <taxon>Ascomycota</taxon>
        <taxon>Pezizomycotina</taxon>
        <taxon>Sordariomycetes</taxon>
        <taxon>Sordariomycetidae</taxon>
        <taxon>Sordariales</taxon>
        <taxon>Lasiosphaeriaceae</taxon>
        <taxon>Bombardia</taxon>
    </lineage>
</organism>
<keyword evidence="15" id="KW-1185">Reference proteome</keyword>
<evidence type="ECO:0000313" key="15">
    <source>
        <dbReference type="Proteomes" id="UP001174934"/>
    </source>
</evidence>
<comment type="catalytic activity">
    <reaction evidence="1 13">
        <text>Preferential cleavage of bonds with hydrophobic residues in P1'. Also 3-Asn-|-Gln-4 and 8-Gly-|-Ser-9 bonds in insulin B chain.</text>
        <dbReference type="EC" id="3.4.24.39"/>
    </reaction>
</comment>
<comment type="subcellular location">
    <subcellularLocation>
        <location evidence="13">Secreted</location>
    </subcellularLocation>
</comment>
<feature type="binding site" evidence="12">
    <location>
        <position position="307"/>
    </location>
    <ligand>
        <name>Zn(2+)</name>
        <dbReference type="ChEBI" id="CHEBI:29105"/>
        <note>catalytic</note>
    </ligand>
</feature>
<feature type="chain" id="PRO_5041480315" description="Neutral protease 2" evidence="13">
    <location>
        <begin position="17"/>
        <end position="352"/>
    </location>
</feature>
<comment type="cofactor">
    <cofactor evidence="12 13">
        <name>Zn(2+)</name>
        <dbReference type="ChEBI" id="CHEBI:29105"/>
    </cofactor>
    <text evidence="12 13">Binds 1 zinc ion per subunit.</text>
</comment>
<protein>
    <recommendedName>
        <fullName evidence="13">Neutral protease 2</fullName>
        <ecNumber evidence="13">3.4.24.39</ecNumber>
    </recommendedName>
    <alternativeName>
        <fullName evidence="13">Deuterolysin</fullName>
    </alternativeName>
</protein>
<feature type="binding site" evidence="12">
    <location>
        <position position="316"/>
    </location>
    <ligand>
        <name>Zn(2+)</name>
        <dbReference type="ChEBI" id="CHEBI:29105"/>
        <note>catalytic</note>
    </ligand>
</feature>
<evidence type="ECO:0000256" key="7">
    <source>
        <dbReference type="ARBA" id="ARBA00022801"/>
    </source>
</evidence>
<evidence type="ECO:0000256" key="8">
    <source>
        <dbReference type="ARBA" id="ARBA00022833"/>
    </source>
</evidence>
<dbReference type="InterPro" id="IPR050414">
    <property type="entry name" value="Fungal_M35_metalloproteases"/>
</dbReference>
<dbReference type="Gene3D" id="3.40.390.10">
    <property type="entry name" value="Collagenase (Catalytic Domain)"/>
    <property type="match status" value="1"/>
</dbReference>
<evidence type="ECO:0000256" key="11">
    <source>
        <dbReference type="PIRSR" id="PIRSR601384-1"/>
    </source>
</evidence>
<sequence>MKFSLALFASVASAVSVDLSKRASPLAVEINVVDNSNVVASITNTGSTPLKVLKTGSILDNSHIEKTEIFSGAAKVPFDGIRLRIATSNLEEDSFQILAPGETVSTSWDTATVHDLSAGGEFSFSTSGAISYAEIDSNSLTGAVPFSSNVVTASVDGTAAAKVRRSFNDYIQKRTVVQSDCTSTRLTATRNAISSCRSHAAAASSAAVSGAAARMTEYFKSSTTATRSTVATVFGRIVTECGSTTSGVSRQYCSDVLSSCGSSVLAYTLPSGSYMVNCPLYFSALPAVTGTCHAQDQATTTLHEVTHLTQIRGTSDQSGCYGYSCVRSLTASQNLNHADTYSLFANAVRINC</sequence>
<feature type="signal peptide" evidence="13">
    <location>
        <begin position="1"/>
        <end position="16"/>
    </location>
</feature>
<evidence type="ECO:0000256" key="13">
    <source>
        <dbReference type="RuleBase" id="RU361126"/>
    </source>
</evidence>
<keyword evidence="4 13" id="KW-0165">Cleavage on pair of basic residues</keyword>
<evidence type="ECO:0000313" key="14">
    <source>
        <dbReference type="EMBL" id="KAK0610621.1"/>
    </source>
</evidence>
<comment type="function">
    <text evidence="13">Secreted metalloproteinase that allows assimilation of proteinaceous substrates. Shows high activities on basic nuclear substrates such as histone and protamine.</text>
</comment>
<dbReference type="Proteomes" id="UP001174934">
    <property type="component" value="Unassembled WGS sequence"/>
</dbReference>